<evidence type="ECO:0000256" key="2">
    <source>
        <dbReference type="ARBA" id="ARBA00022448"/>
    </source>
</evidence>
<dbReference type="GO" id="GO:0005886">
    <property type="term" value="C:plasma membrane"/>
    <property type="evidence" value="ECO:0007669"/>
    <property type="project" value="UniProtKB-SubCell"/>
</dbReference>
<feature type="transmembrane region" description="Helical" evidence="7">
    <location>
        <begin position="127"/>
        <end position="149"/>
    </location>
</feature>
<dbReference type="Gene3D" id="1.20.1250.20">
    <property type="entry name" value="MFS general substrate transporter like domains"/>
    <property type="match status" value="1"/>
</dbReference>
<dbReference type="EMBL" id="FNDE01000016">
    <property type="protein sequence ID" value="SDH21315.1"/>
    <property type="molecule type" value="Genomic_DNA"/>
</dbReference>
<evidence type="ECO:0000256" key="4">
    <source>
        <dbReference type="ARBA" id="ARBA00022692"/>
    </source>
</evidence>
<evidence type="ECO:0000313" key="10">
    <source>
        <dbReference type="EMBL" id="SDH21315.1"/>
    </source>
</evidence>
<gene>
    <name evidence="9" type="ORF">K3F53_18430</name>
    <name evidence="10" type="ORF">SAMN04489735_101643</name>
</gene>
<protein>
    <submittedName>
        <fullName evidence="9">MFS transporter</fullName>
    </submittedName>
    <submittedName>
        <fullName evidence="10">Predicted arabinose efflux permease, MFS family</fullName>
    </submittedName>
</protein>
<feature type="transmembrane region" description="Helical" evidence="7">
    <location>
        <begin position="42"/>
        <end position="62"/>
    </location>
</feature>
<feature type="transmembrane region" description="Helical" evidence="7">
    <location>
        <begin position="69"/>
        <end position="92"/>
    </location>
</feature>
<keyword evidence="3" id="KW-1003">Cell membrane</keyword>
<dbReference type="InterPro" id="IPR036259">
    <property type="entry name" value="MFS_trans_sf"/>
</dbReference>
<reference evidence="10 11" key="1">
    <citation type="submission" date="2016-10" db="EMBL/GenBank/DDBJ databases">
        <authorList>
            <person name="de Groot N.N."/>
        </authorList>
    </citation>
    <scope>NUCLEOTIDE SEQUENCE [LARGE SCALE GENOMIC DNA]</scope>
    <source>
        <strain evidence="10 11">L 420-91</strain>
    </source>
</reference>
<dbReference type="GeneID" id="97143361"/>
<dbReference type="InterPro" id="IPR050189">
    <property type="entry name" value="MFS_Efflux_Transporters"/>
</dbReference>
<evidence type="ECO:0000256" key="7">
    <source>
        <dbReference type="SAM" id="Phobius"/>
    </source>
</evidence>
<name>A0A1G8AJX7_ANETH</name>
<dbReference type="PANTHER" id="PTHR43124">
    <property type="entry name" value="PURINE EFFLUX PUMP PBUE"/>
    <property type="match status" value="1"/>
</dbReference>
<keyword evidence="4 7" id="KW-0812">Transmembrane</keyword>
<keyword evidence="2" id="KW-0813">Transport</keyword>
<reference evidence="9 12" key="2">
    <citation type="submission" date="2021-08" db="EMBL/GenBank/DDBJ databases">
        <title>Complete genome sequence of the strain Aneurinibacillus thermoaerophilus CCM 8960.</title>
        <authorList>
            <person name="Musilova J."/>
            <person name="Kourilova X."/>
            <person name="Pernicova I."/>
            <person name="Bezdicek M."/>
            <person name="Lengerova M."/>
            <person name="Obruca S."/>
            <person name="Sedlar K."/>
        </authorList>
    </citation>
    <scope>NUCLEOTIDE SEQUENCE [LARGE SCALE GENOMIC DNA]</scope>
    <source>
        <strain evidence="9 12">CCM 8960</strain>
    </source>
</reference>
<dbReference type="CDD" id="cd17324">
    <property type="entry name" value="MFS_NepI_like"/>
    <property type="match status" value="1"/>
</dbReference>
<keyword evidence="6 7" id="KW-0472">Membrane</keyword>
<sequence length="392" mass="41075">MRKVFLLTIGMFALGFDAYVIAGLLPNIEVTFKISASQTGQAVSVFTLFYALAAPIFATLLAGKPMRRILVVALAVFSLGNGASALASSFSMLLMARAIAGIGAGLYSPLAATAAASLVSEQKRGRALGITLGGMSTGTVVGVPLGLIIAEHLNWHATLWFITALGLIAMIGIVIWFPNFPASAPPSLRQRVAMMTNGRVAAIVGITFMTSIASLGLYTYIATILDNLADIPMITPYLWAWGIGGVVGSFSIGTLIDRASRPGLLMSGILVIMALAMFSLPFVLQFPILSFLPFILWGAMGWASQAPQQHELLCLQPNHGAAVVALNSSANYLGSAIGSALGGGVMLAGLAPSQLPFAAGCLVLVTLLGQWGIVSSKRKHGRVRENIENQMQ</sequence>
<feature type="transmembrane region" description="Helical" evidence="7">
    <location>
        <begin position="200"/>
        <end position="225"/>
    </location>
</feature>
<dbReference type="GO" id="GO:0022857">
    <property type="term" value="F:transmembrane transporter activity"/>
    <property type="evidence" value="ECO:0007669"/>
    <property type="project" value="InterPro"/>
</dbReference>
<evidence type="ECO:0000313" key="9">
    <source>
        <dbReference type="EMBL" id="QYY42757.1"/>
    </source>
</evidence>
<comment type="subcellular location">
    <subcellularLocation>
        <location evidence="1">Cell membrane</location>
        <topology evidence="1">Multi-pass membrane protein</topology>
    </subcellularLocation>
</comment>
<dbReference type="AlphaFoldDB" id="A0A1G8AJX7"/>
<dbReference type="OrthoDB" id="9788453at2"/>
<keyword evidence="5 7" id="KW-1133">Transmembrane helix</keyword>
<feature type="domain" description="Major facilitator superfamily (MFS) profile" evidence="8">
    <location>
        <begin position="3"/>
        <end position="378"/>
    </location>
</feature>
<evidence type="ECO:0000256" key="6">
    <source>
        <dbReference type="ARBA" id="ARBA00023136"/>
    </source>
</evidence>
<dbReference type="SUPFAM" id="SSF103473">
    <property type="entry name" value="MFS general substrate transporter"/>
    <property type="match status" value="1"/>
</dbReference>
<dbReference type="Proteomes" id="UP000826616">
    <property type="component" value="Chromosome"/>
</dbReference>
<dbReference type="PANTHER" id="PTHR43124:SF10">
    <property type="entry name" value="PURINE EFFLUX PUMP PBUE"/>
    <property type="match status" value="1"/>
</dbReference>
<evidence type="ECO:0000256" key="1">
    <source>
        <dbReference type="ARBA" id="ARBA00004651"/>
    </source>
</evidence>
<evidence type="ECO:0000259" key="8">
    <source>
        <dbReference type="PROSITE" id="PS50850"/>
    </source>
</evidence>
<evidence type="ECO:0000256" key="3">
    <source>
        <dbReference type="ARBA" id="ARBA00022475"/>
    </source>
</evidence>
<dbReference type="InterPro" id="IPR011701">
    <property type="entry name" value="MFS"/>
</dbReference>
<accession>A0A1G8AJX7</accession>
<proteinExistence type="predicted"/>
<evidence type="ECO:0000313" key="11">
    <source>
        <dbReference type="Proteomes" id="UP000198956"/>
    </source>
</evidence>
<dbReference type="InterPro" id="IPR020846">
    <property type="entry name" value="MFS_dom"/>
</dbReference>
<organism evidence="10 11">
    <name type="scientific">Aneurinibacillus thermoaerophilus</name>
    <dbReference type="NCBI Taxonomy" id="143495"/>
    <lineage>
        <taxon>Bacteria</taxon>
        <taxon>Bacillati</taxon>
        <taxon>Bacillota</taxon>
        <taxon>Bacilli</taxon>
        <taxon>Bacillales</taxon>
        <taxon>Paenibacillaceae</taxon>
        <taxon>Aneurinibacillus group</taxon>
        <taxon>Aneurinibacillus</taxon>
    </lineage>
</organism>
<dbReference type="EMBL" id="CP080764">
    <property type="protein sequence ID" value="QYY42757.1"/>
    <property type="molecule type" value="Genomic_DNA"/>
</dbReference>
<dbReference type="PROSITE" id="PS50850">
    <property type="entry name" value="MFS"/>
    <property type="match status" value="1"/>
</dbReference>
<keyword evidence="12" id="KW-1185">Reference proteome</keyword>
<dbReference type="Proteomes" id="UP000198956">
    <property type="component" value="Unassembled WGS sequence"/>
</dbReference>
<feature type="transmembrane region" description="Helical" evidence="7">
    <location>
        <begin position="155"/>
        <end position="179"/>
    </location>
</feature>
<evidence type="ECO:0000256" key="5">
    <source>
        <dbReference type="ARBA" id="ARBA00022989"/>
    </source>
</evidence>
<feature type="transmembrane region" description="Helical" evidence="7">
    <location>
        <begin position="237"/>
        <end position="256"/>
    </location>
</feature>
<feature type="transmembrane region" description="Helical" evidence="7">
    <location>
        <begin position="263"/>
        <end position="280"/>
    </location>
</feature>
<feature type="transmembrane region" description="Helical" evidence="7">
    <location>
        <begin position="98"/>
        <end position="120"/>
    </location>
</feature>
<feature type="transmembrane region" description="Helical" evidence="7">
    <location>
        <begin position="357"/>
        <end position="374"/>
    </location>
</feature>
<dbReference type="Pfam" id="PF07690">
    <property type="entry name" value="MFS_1"/>
    <property type="match status" value="1"/>
</dbReference>
<dbReference type="RefSeq" id="WP_057897265.1">
    <property type="nucleotide sequence ID" value="NZ_CP080764.1"/>
</dbReference>
<evidence type="ECO:0000313" key="12">
    <source>
        <dbReference type="Proteomes" id="UP000826616"/>
    </source>
</evidence>